<dbReference type="InterPro" id="IPR050260">
    <property type="entry name" value="FAD-bd_OxRdtase"/>
</dbReference>
<dbReference type="PANTHER" id="PTHR43429">
    <property type="entry name" value="PYRIDINE NUCLEOTIDE-DISULFIDE OXIDOREDUCTASE DOMAIN-CONTAINING"/>
    <property type="match status" value="1"/>
</dbReference>
<dbReference type="GO" id="GO:0016491">
    <property type="term" value="F:oxidoreductase activity"/>
    <property type="evidence" value="ECO:0007669"/>
    <property type="project" value="UniProtKB-KW"/>
</dbReference>
<dbReference type="Pfam" id="PF07992">
    <property type="entry name" value="Pyr_redox_2"/>
    <property type="match status" value="1"/>
</dbReference>
<dbReference type="InterPro" id="IPR001763">
    <property type="entry name" value="Rhodanese-like_dom"/>
</dbReference>
<dbReference type="InterPro" id="IPR036873">
    <property type="entry name" value="Rhodanese-like_dom_sf"/>
</dbReference>
<comment type="similarity">
    <text evidence="2">Belongs to the class-III pyridine nucleotide-disulfide oxidoreductase family.</text>
</comment>
<dbReference type="PANTHER" id="PTHR43429:SF1">
    <property type="entry name" value="NAD(P)H SULFUR OXIDOREDUCTASE (COA-DEPENDENT)"/>
    <property type="match status" value="1"/>
</dbReference>
<sequence>MIEQKKIVIIGGVAGGATAAARLRRLDEHAHIVLVERGADISFANCGLPYYIGGIIEKRESLFVTTPIAFNKRYNIDIRTKTEARRIDPVKKEVELYSFEKDKTYIESYDKLILSPGASPIRPPIPGIEDPRIFTLRSIPDTDKIKAYIHEKMPKRALVVGGGYIGLEMAESLHHAGLRVTICEKLEQVMMPLDFEMAALVHQHMRIRNIQFYLKDGISRFVTYPDHIEAVLESGKVIQTDMVIFSIGVRPEVELAKAAGLRLGETGGIWVDEYLRSSDEHIYAIGDAIETTHLVTKEKFLVRLAGPANKQGRIVADNIYGKQEKYIGSLGTGIVRVFDIVVGSTGANEKMLKKAGIPYRASLTHSANHAGYYPGAVPVSIKLLFTPDEGKVLGAQVVGLEGVDKRVDVFATAIMSGATVADLEELDLAYAPPYGSAKDPVNIAGYVAHNILKNDVEAVYWSDVDRVCEDGKCFILDVRTPKECELGMIKGAVNIPVDELRNRLAEIPKDRRVLVYCQVGLRGYVAWKILKQHGFDARNLSGGYKTYEIVTGKQENDDVYEYDRITVSDQIIKVKPSA</sequence>
<dbReference type="SMART" id="SM00450">
    <property type="entry name" value="RHOD"/>
    <property type="match status" value="1"/>
</dbReference>
<reference evidence="8" key="1">
    <citation type="journal article" date="2015" name="PeerJ">
        <title>First genomic representation of candidate bacterial phylum KSB3 points to enhanced environmental sensing as a trigger of wastewater bulking.</title>
        <authorList>
            <person name="Sekiguchi Y."/>
            <person name="Ohashi A."/>
            <person name="Parks D.H."/>
            <person name="Yamauchi T."/>
            <person name="Tyson G.W."/>
            <person name="Hugenholtz P."/>
        </authorList>
    </citation>
    <scope>NUCLEOTIDE SEQUENCE [LARGE SCALE GENOMIC DNA]</scope>
</reference>
<dbReference type="Proteomes" id="UP000030661">
    <property type="component" value="Unassembled WGS sequence"/>
</dbReference>
<feature type="domain" description="Rhodanese" evidence="7">
    <location>
        <begin position="469"/>
        <end position="556"/>
    </location>
</feature>
<dbReference type="SUPFAM" id="SSF52821">
    <property type="entry name" value="Rhodanese/Cell cycle control phosphatase"/>
    <property type="match status" value="1"/>
</dbReference>
<evidence type="ECO:0000259" key="7">
    <source>
        <dbReference type="PROSITE" id="PS50206"/>
    </source>
</evidence>
<dbReference type="Gene3D" id="3.40.250.10">
    <property type="entry name" value="Rhodanese-like domain"/>
    <property type="match status" value="1"/>
</dbReference>
<name>A0A081BZ81_VECG1</name>
<protein>
    <submittedName>
        <fullName evidence="8">FAD-dependent pyridine nucleotide-disulfide oxidoreductase</fullName>
    </submittedName>
</protein>
<dbReference type="PRINTS" id="PR00411">
    <property type="entry name" value="PNDRDTASEI"/>
</dbReference>
<comment type="cofactor">
    <cofactor evidence="1">
        <name>FAD</name>
        <dbReference type="ChEBI" id="CHEBI:57692"/>
    </cofactor>
</comment>
<evidence type="ECO:0000256" key="6">
    <source>
        <dbReference type="ARBA" id="ARBA00023284"/>
    </source>
</evidence>
<accession>A0A081BZ81</accession>
<dbReference type="Pfam" id="PF02852">
    <property type="entry name" value="Pyr_redox_dim"/>
    <property type="match status" value="1"/>
</dbReference>
<evidence type="ECO:0000256" key="3">
    <source>
        <dbReference type="ARBA" id="ARBA00022630"/>
    </source>
</evidence>
<proteinExistence type="inferred from homology"/>
<keyword evidence="4" id="KW-0274">FAD</keyword>
<evidence type="ECO:0000313" key="9">
    <source>
        <dbReference type="Proteomes" id="UP000030661"/>
    </source>
</evidence>
<evidence type="ECO:0000313" key="8">
    <source>
        <dbReference type="EMBL" id="GAK57636.1"/>
    </source>
</evidence>
<dbReference type="InterPro" id="IPR023753">
    <property type="entry name" value="FAD/NAD-binding_dom"/>
</dbReference>
<dbReference type="STRING" id="1499967.U27_04603"/>
<dbReference type="EMBL" id="DF820466">
    <property type="protein sequence ID" value="GAK57636.1"/>
    <property type="molecule type" value="Genomic_DNA"/>
</dbReference>
<keyword evidence="5" id="KW-0560">Oxidoreductase</keyword>
<dbReference type="InterPro" id="IPR036188">
    <property type="entry name" value="FAD/NAD-bd_sf"/>
</dbReference>
<dbReference type="HOGENOM" id="CLU_003291_1_2_0"/>
<evidence type="ECO:0000256" key="4">
    <source>
        <dbReference type="ARBA" id="ARBA00022827"/>
    </source>
</evidence>
<evidence type="ECO:0000256" key="2">
    <source>
        <dbReference type="ARBA" id="ARBA00009130"/>
    </source>
</evidence>
<keyword evidence="6" id="KW-0676">Redox-active center</keyword>
<evidence type="ECO:0000256" key="1">
    <source>
        <dbReference type="ARBA" id="ARBA00001974"/>
    </source>
</evidence>
<dbReference type="SUPFAM" id="SSF55424">
    <property type="entry name" value="FAD/NAD-linked reductases, dimerisation (C-terminal) domain"/>
    <property type="match status" value="1"/>
</dbReference>
<dbReference type="Pfam" id="PF00581">
    <property type="entry name" value="Rhodanese"/>
    <property type="match status" value="1"/>
</dbReference>
<gene>
    <name evidence="8" type="ORF">U27_04603</name>
</gene>
<dbReference type="eggNOG" id="COG0446">
    <property type="taxonomic scope" value="Bacteria"/>
</dbReference>
<dbReference type="eggNOG" id="COG0607">
    <property type="taxonomic scope" value="Bacteria"/>
</dbReference>
<dbReference type="AlphaFoldDB" id="A0A081BZ81"/>
<dbReference type="SUPFAM" id="SSF51905">
    <property type="entry name" value="FAD/NAD(P)-binding domain"/>
    <property type="match status" value="2"/>
</dbReference>
<dbReference type="PRINTS" id="PR00368">
    <property type="entry name" value="FADPNR"/>
</dbReference>
<keyword evidence="3" id="KW-0285">Flavoprotein</keyword>
<organism evidence="8">
    <name type="scientific">Vecturithrix granuli</name>
    <dbReference type="NCBI Taxonomy" id="1499967"/>
    <lineage>
        <taxon>Bacteria</taxon>
        <taxon>Candidatus Moduliflexota</taxon>
        <taxon>Candidatus Vecturitrichia</taxon>
        <taxon>Candidatus Vecturitrichales</taxon>
        <taxon>Candidatus Vecturitrichaceae</taxon>
        <taxon>Candidatus Vecturithrix</taxon>
    </lineage>
</organism>
<dbReference type="InterPro" id="IPR004099">
    <property type="entry name" value="Pyr_nucl-diS_OxRdtase_dimer"/>
</dbReference>
<dbReference type="PROSITE" id="PS50206">
    <property type="entry name" value="RHODANESE_3"/>
    <property type="match status" value="1"/>
</dbReference>
<keyword evidence="9" id="KW-1185">Reference proteome</keyword>
<evidence type="ECO:0000256" key="5">
    <source>
        <dbReference type="ARBA" id="ARBA00023002"/>
    </source>
</evidence>
<dbReference type="CDD" id="cd01524">
    <property type="entry name" value="RHOD_Pyr_redox"/>
    <property type="match status" value="1"/>
</dbReference>
<dbReference type="InterPro" id="IPR016156">
    <property type="entry name" value="FAD/NAD-linked_Rdtase_dimer_sf"/>
</dbReference>
<dbReference type="Gene3D" id="3.50.50.60">
    <property type="entry name" value="FAD/NAD(P)-binding domain"/>
    <property type="match status" value="2"/>
</dbReference>